<reference evidence="1 2" key="1">
    <citation type="submission" date="2020-08" db="EMBL/GenBank/DDBJ databases">
        <title>Genomic Encyclopedia of Type Strains, Phase IV (KMG-IV): sequencing the most valuable type-strain genomes for metagenomic binning, comparative biology and taxonomic classification.</title>
        <authorList>
            <person name="Goeker M."/>
        </authorList>
    </citation>
    <scope>NUCLEOTIDE SEQUENCE [LARGE SCALE GENOMIC DNA]</scope>
    <source>
        <strain evidence="1 2">DSM 101806</strain>
    </source>
</reference>
<comment type="caution">
    <text evidence="1">The sequence shown here is derived from an EMBL/GenBank/DDBJ whole genome shotgun (WGS) entry which is preliminary data.</text>
</comment>
<name>A0A7W6NY93_9SPHN</name>
<organism evidence="1 2">
    <name type="scientific">Sphingomonas kyeonggiensis</name>
    <dbReference type="NCBI Taxonomy" id="1268553"/>
    <lineage>
        <taxon>Bacteria</taxon>
        <taxon>Pseudomonadati</taxon>
        <taxon>Pseudomonadota</taxon>
        <taxon>Alphaproteobacteria</taxon>
        <taxon>Sphingomonadales</taxon>
        <taxon>Sphingomonadaceae</taxon>
        <taxon>Sphingomonas</taxon>
    </lineage>
</organism>
<dbReference type="Proteomes" id="UP000557392">
    <property type="component" value="Unassembled WGS sequence"/>
</dbReference>
<dbReference type="AlphaFoldDB" id="A0A7W6NY93"/>
<proteinExistence type="predicted"/>
<accession>A0A7W6NY93</accession>
<evidence type="ECO:0000313" key="1">
    <source>
        <dbReference type="EMBL" id="MBB4100447.1"/>
    </source>
</evidence>
<gene>
    <name evidence="1" type="ORF">GGR46_004019</name>
</gene>
<protein>
    <submittedName>
        <fullName evidence="1">Uncharacterized protein</fullName>
    </submittedName>
</protein>
<evidence type="ECO:0000313" key="2">
    <source>
        <dbReference type="Proteomes" id="UP000557392"/>
    </source>
</evidence>
<sequence>MTASQLRDFLVTALVNQNGGSPRRWRIALGPVQLRDPITEADCDLSLARRSPEYGQGDSGKCGDPELYTCTISALVGSQHVQVFAAMIASGHVEVRSRLRRRYGPLLEDEAIVRAGFDWSEPLACAMVSDAMAHVLEMAAEEQSSPIAAGLDFQIEQRFAA</sequence>
<dbReference type="EMBL" id="JACIEH010000003">
    <property type="protein sequence ID" value="MBB4100447.1"/>
    <property type="molecule type" value="Genomic_DNA"/>
</dbReference>
<dbReference type="RefSeq" id="WP_183999740.1">
    <property type="nucleotide sequence ID" value="NZ_JACIEH010000003.1"/>
</dbReference>
<keyword evidence="2" id="KW-1185">Reference proteome</keyword>